<dbReference type="HOGENOM" id="CLU_070764_9_1_11"/>
<evidence type="ECO:0000256" key="1">
    <source>
        <dbReference type="ARBA" id="ARBA00022630"/>
    </source>
</evidence>
<dbReference type="eggNOG" id="COG0778">
    <property type="taxonomic scope" value="Bacteria"/>
</dbReference>
<proteinExistence type="predicted"/>
<dbReference type="Pfam" id="PF00881">
    <property type="entry name" value="Nitroreductase"/>
    <property type="match status" value="1"/>
</dbReference>
<evidence type="ECO:0000256" key="2">
    <source>
        <dbReference type="ARBA" id="ARBA00022643"/>
    </source>
</evidence>
<dbReference type="AlphaFoldDB" id="E6K065"/>
<reference evidence="5 6" key="1">
    <citation type="submission" date="2010-12" db="EMBL/GenBank/DDBJ databases">
        <authorList>
            <person name="Muzny D."/>
            <person name="Qin X."/>
            <person name="Buhay C."/>
            <person name="Dugan-Rocha S."/>
            <person name="Ding Y."/>
            <person name="Chen G."/>
            <person name="Hawes A."/>
            <person name="Holder M."/>
            <person name="Jhangiani S."/>
            <person name="Johnson A."/>
            <person name="Khan Z."/>
            <person name="Li Z."/>
            <person name="Liu W."/>
            <person name="Liu X."/>
            <person name="Perez L."/>
            <person name="Shen H."/>
            <person name="Wang Q."/>
            <person name="Watt J."/>
            <person name="Xi L."/>
            <person name="Xin Y."/>
            <person name="Zhou J."/>
            <person name="Deng J."/>
            <person name="Jiang H."/>
            <person name="Liu Y."/>
            <person name="Qu J."/>
            <person name="Song X.-Z."/>
            <person name="Zhang L."/>
            <person name="Villasana D."/>
            <person name="Johnson A."/>
            <person name="Liu J."/>
            <person name="Liyanage D."/>
            <person name="Lorensuhewa L."/>
            <person name="Robinson T."/>
            <person name="Song A."/>
            <person name="Song B.-B."/>
            <person name="Dinh H."/>
            <person name="Thornton R."/>
            <person name="Coyle M."/>
            <person name="Francisco L."/>
            <person name="Jackson L."/>
            <person name="Javaid M."/>
            <person name="Korchina V."/>
            <person name="Kovar C."/>
            <person name="Mata R."/>
            <person name="Mathew T."/>
            <person name="Ngo R."/>
            <person name="Nguyen L."/>
            <person name="Nguyen N."/>
            <person name="Okwuonu G."/>
            <person name="Ongeri F."/>
            <person name="Pham C."/>
            <person name="Simmons D."/>
            <person name="Wilczek-Boney K."/>
            <person name="Hale W."/>
            <person name="Jakkamsetti A."/>
            <person name="Pham P."/>
            <person name="Ruth R."/>
            <person name="San Lucas F."/>
            <person name="Warren J."/>
            <person name="Zhang J."/>
            <person name="Zhao Z."/>
            <person name="Zhou C."/>
            <person name="Zhu D."/>
            <person name="Lee S."/>
            <person name="Bess C."/>
            <person name="Blankenburg K."/>
            <person name="Forbes L."/>
            <person name="Fu Q."/>
            <person name="Gubbala S."/>
            <person name="Hirani K."/>
            <person name="Jayaseelan J.C."/>
            <person name="Lara F."/>
            <person name="Munidasa M."/>
            <person name="Palculict T."/>
            <person name="Patil S."/>
            <person name="Pu L.-L."/>
            <person name="Saada N."/>
            <person name="Tang L."/>
            <person name="Weissenberger G."/>
            <person name="Zhu Y."/>
            <person name="Hemphill L."/>
            <person name="Shang Y."/>
            <person name="Youmans B."/>
            <person name="Ayvaz T."/>
            <person name="Ross M."/>
            <person name="Santibanez J."/>
            <person name="Aqrawi P."/>
            <person name="Gross S."/>
            <person name="Joshi V."/>
            <person name="Fowler G."/>
            <person name="Nazareth L."/>
            <person name="Reid J."/>
            <person name="Worley K."/>
            <person name="Petrosino J."/>
            <person name="Highlander S."/>
            <person name="Gibbs R."/>
        </authorList>
    </citation>
    <scope>NUCLEOTIDE SEQUENCE [LARGE SCALE GENOMIC DNA]</scope>
    <source>
        <strain evidence="5 6">DSM 10105</strain>
    </source>
</reference>
<dbReference type="PATRIC" id="fig|864564.6.peg.531"/>
<dbReference type="Gene3D" id="3.40.109.10">
    <property type="entry name" value="NADH Oxidase"/>
    <property type="match status" value="1"/>
</dbReference>
<evidence type="ECO:0000313" key="5">
    <source>
        <dbReference type="EMBL" id="EFT84177.1"/>
    </source>
</evidence>
<gene>
    <name evidence="5" type="ORF">HMPREF0620_1182</name>
</gene>
<evidence type="ECO:0000313" key="6">
    <source>
        <dbReference type="Proteomes" id="UP000004946"/>
    </source>
</evidence>
<dbReference type="InterPro" id="IPR050627">
    <property type="entry name" value="Nitroreductase/BluB"/>
</dbReference>
<dbReference type="EMBL" id="AEON01000001">
    <property type="protein sequence ID" value="EFT84177.1"/>
    <property type="molecule type" value="Genomic_DNA"/>
</dbReference>
<dbReference type="Proteomes" id="UP000004946">
    <property type="component" value="Chromosome"/>
</dbReference>
<organism evidence="5 6">
    <name type="scientific">Parascardovia denticolens DSM 10105 = JCM 12538</name>
    <dbReference type="NCBI Taxonomy" id="864564"/>
    <lineage>
        <taxon>Bacteria</taxon>
        <taxon>Bacillati</taxon>
        <taxon>Actinomycetota</taxon>
        <taxon>Actinomycetes</taxon>
        <taxon>Bifidobacteriales</taxon>
        <taxon>Bifidobacteriaceae</taxon>
        <taxon>Parascardovia</taxon>
    </lineage>
</organism>
<dbReference type="KEGG" id="pdo:PSDT_0482"/>
<sequence>MQAEITLNSSAGASHNKDMEFTDVMKARHSVRDFSPKPVSPETIREIVRLAGHAPSWVNAQPWHVYVAMGATLDRIKESHMRHVEKGDPSQADWPIMHRDQWGQESARHMADFRQTLAALQEAHRIDPEAWAQAETGLFRAPAVAYLTAPRVDNLWPAYDLGAFGQSLMLAAKDKGLDSIPAYEFVRYPQEIRTEFSIPDDQALAVGIALGHPGDSPFNLLHPQREGIGQYLVIKD</sequence>
<comment type="caution">
    <text evidence="5">The sequence shown here is derived from an EMBL/GenBank/DDBJ whole genome shotgun (WGS) entry which is preliminary data.</text>
</comment>
<evidence type="ECO:0000259" key="4">
    <source>
        <dbReference type="Pfam" id="PF00881"/>
    </source>
</evidence>
<dbReference type="InterPro" id="IPR000415">
    <property type="entry name" value="Nitroreductase-like"/>
</dbReference>
<dbReference type="InterPro" id="IPR029479">
    <property type="entry name" value="Nitroreductase"/>
</dbReference>
<feature type="domain" description="Nitroreductase" evidence="4">
    <location>
        <begin position="26"/>
        <end position="212"/>
    </location>
</feature>
<accession>E6K065</accession>
<keyword evidence="2" id="KW-0288">FMN</keyword>
<name>E6K065_PARDN</name>
<keyword evidence="6" id="KW-1185">Reference proteome</keyword>
<keyword evidence="3" id="KW-0560">Oxidoreductase</keyword>
<dbReference type="CDD" id="cd02136">
    <property type="entry name" value="PnbA_NfnB-like"/>
    <property type="match status" value="1"/>
</dbReference>
<keyword evidence="1" id="KW-0285">Flavoprotein</keyword>
<dbReference type="SUPFAM" id="SSF55469">
    <property type="entry name" value="FMN-dependent nitroreductase-like"/>
    <property type="match status" value="1"/>
</dbReference>
<dbReference type="PANTHER" id="PTHR23026:SF90">
    <property type="entry name" value="IODOTYROSINE DEIODINASE 1"/>
    <property type="match status" value="1"/>
</dbReference>
<evidence type="ECO:0000256" key="3">
    <source>
        <dbReference type="ARBA" id="ARBA00023002"/>
    </source>
</evidence>
<dbReference type="PANTHER" id="PTHR23026">
    <property type="entry name" value="NADPH NITROREDUCTASE"/>
    <property type="match status" value="1"/>
</dbReference>
<dbReference type="GO" id="GO:0016491">
    <property type="term" value="F:oxidoreductase activity"/>
    <property type="evidence" value="ECO:0007669"/>
    <property type="project" value="UniProtKB-KW"/>
</dbReference>
<protein>
    <submittedName>
        <fullName evidence="5">Nitroreductase family protein</fullName>
    </submittedName>
</protein>